<comment type="subcellular location">
    <subcellularLocation>
        <location evidence="2 21">Cell membrane</location>
        <topology evidence="2 21">Multi-pass membrane protein</topology>
    </subcellularLocation>
</comment>
<feature type="transmembrane region" description="Helical" evidence="21">
    <location>
        <begin position="275"/>
        <end position="294"/>
    </location>
</feature>
<evidence type="ECO:0000256" key="19">
    <source>
        <dbReference type="PIRSR" id="PIRSR605150-2"/>
    </source>
</evidence>
<dbReference type="GO" id="GO:0016760">
    <property type="term" value="F:cellulose synthase (UDP-forming) activity"/>
    <property type="evidence" value="ECO:0007669"/>
    <property type="project" value="UniProtKB-EC"/>
</dbReference>
<keyword evidence="14 21" id="KW-0472">Membrane</keyword>
<feature type="binding site" evidence="20">
    <location>
        <position position="562"/>
    </location>
    <ligand>
        <name>Mn(2+)</name>
        <dbReference type="ChEBI" id="CHEBI:29035"/>
    </ligand>
</feature>
<dbReference type="EMBL" id="JBAMMX010000009">
    <property type="protein sequence ID" value="KAK6933802.1"/>
    <property type="molecule type" value="Genomic_DNA"/>
</dbReference>
<feature type="binding site" evidence="20">
    <location>
        <position position="538"/>
    </location>
    <ligand>
        <name>Mn(2+)</name>
        <dbReference type="ChEBI" id="CHEBI:29035"/>
    </ligand>
</feature>
<dbReference type="Gene3D" id="3.30.40.10">
    <property type="entry name" value="Zinc/RING finger domain, C3HC4 (zinc finger)"/>
    <property type="match status" value="1"/>
</dbReference>
<evidence type="ECO:0000256" key="20">
    <source>
        <dbReference type="PIRSR" id="PIRSR605150-3"/>
    </source>
</evidence>
<dbReference type="InterPro" id="IPR013083">
    <property type="entry name" value="Znf_RING/FYVE/PHD"/>
</dbReference>
<dbReference type="Pfam" id="PF14569">
    <property type="entry name" value="zf-UDP"/>
    <property type="match status" value="1"/>
</dbReference>
<feature type="binding site" evidence="19">
    <location>
        <position position="537"/>
    </location>
    <ligand>
        <name>UDP-alpha-D-glucose</name>
        <dbReference type="ChEBI" id="CHEBI:58885"/>
    </ligand>
</feature>
<evidence type="ECO:0000313" key="24">
    <source>
        <dbReference type="EMBL" id="KAK6933802.1"/>
    </source>
</evidence>
<accession>A0AAN8VQF2</accession>
<name>A0AAN8VQF2_9MAGN</name>
<feature type="region of interest" description="Disordered" evidence="22">
    <location>
        <begin position="651"/>
        <end position="683"/>
    </location>
</feature>
<feature type="transmembrane region" description="Helical" evidence="21">
    <location>
        <begin position="1077"/>
        <end position="1097"/>
    </location>
</feature>
<dbReference type="GO" id="GO:0008270">
    <property type="term" value="F:zinc ion binding"/>
    <property type="evidence" value="ECO:0007669"/>
    <property type="project" value="UniProtKB-KW"/>
</dbReference>
<reference evidence="24 25" key="1">
    <citation type="submission" date="2023-12" db="EMBL/GenBank/DDBJ databases">
        <title>A high-quality genome assembly for Dillenia turbinata (Dilleniales).</title>
        <authorList>
            <person name="Chanderbali A."/>
        </authorList>
    </citation>
    <scope>NUCLEOTIDE SEQUENCE [LARGE SCALE GENOMIC DNA]</scope>
    <source>
        <strain evidence="24">LSX21</strain>
        <tissue evidence="24">Leaf</tissue>
    </source>
</reference>
<comment type="cofactor">
    <cofactor evidence="21">
        <name>Zn(2+)</name>
        <dbReference type="ChEBI" id="CHEBI:29105"/>
    </cofactor>
    <text evidence="21">Binds 2 Zn(2+) ions per subunit.</text>
</comment>
<keyword evidence="25" id="KW-1185">Reference proteome</keyword>
<dbReference type="Pfam" id="PF03552">
    <property type="entry name" value="Cellulose_synt"/>
    <property type="match status" value="1"/>
</dbReference>
<evidence type="ECO:0000256" key="9">
    <source>
        <dbReference type="ARBA" id="ARBA00022723"/>
    </source>
</evidence>
<feature type="domain" description="Cellulose synthase RING-type zinc finger" evidence="23">
    <location>
        <begin position="18"/>
        <end position="87"/>
    </location>
</feature>
<feature type="transmembrane region" description="Helical" evidence="21">
    <location>
        <begin position="301"/>
        <end position="321"/>
    </location>
</feature>
<evidence type="ECO:0000256" key="14">
    <source>
        <dbReference type="ARBA" id="ARBA00023136"/>
    </source>
</evidence>
<evidence type="ECO:0000256" key="8">
    <source>
        <dbReference type="ARBA" id="ARBA00022692"/>
    </source>
</evidence>
<feature type="active site" evidence="18">
    <location>
        <position position="816"/>
    </location>
</feature>
<evidence type="ECO:0000256" key="2">
    <source>
        <dbReference type="ARBA" id="ARBA00004651"/>
    </source>
</evidence>
<keyword evidence="16 21" id="KW-0961">Cell wall biogenesis/degradation</keyword>
<dbReference type="EC" id="2.4.1.12" evidence="21"/>
<protein>
    <recommendedName>
        <fullName evidence="21">Cellulose synthase</fullName>
        <ecNumber evidence="21">2.4.1.12</ecNumber>
    </recommendedName>
</protein>
<dbReference type="InterPro" id="IPR005150">
    <property type="entry name" value="Cellulose_synth"/>
</dbReference>
<feature type="binding site" evidence="19">
    <location>
        <position position="366"/>
    </location>
    <ligand>
        <name>UDP-alpha-D-glucose</name>
        <dbReference type="ChEBI" id="CHEBI:58885"/>
    </ligand>
</feature>
<dbReference type="Gene3D" id="3.90.550.10">
    <property type="entry name" value="Spore Coat Polysaccharide Biosynthesis Protein SpsA, Chain A"/>
    <property type="match status" value="1"/>
</dbReference>
<dbReference type="GO" id="GO:0005886">
    <property type="term" value="C:plasma membrane"/>
    <property type="evidence" value="ECO:0007669"/>
    <property type="project" value="UniProtKB-SubCell"/>
</dbReference>
<keyword evidence="10 21" id="KW-0863">Zinc-finger</keyword>
<dbReference type="InterPro" id="IPR027934">
    <property type="entry name" value="CES_Znf_RING"/>
</dbReference>
<sequence length="1116" mass="125066">MDSQTETGGKSKKSLGVNQVCQICGDNVGNTVDGEPFIACDVCAFPVCRPCYEYERKDGNQSCLQCKTRYKRHKGSPAVLGDREEDGDADDGASNYNYSAENQNEKQKITERMLSWHMTYGRGEDLGAPNFDKEVSHNHIPLLTNGHEVSGELSAASPERMSMASPGGGGGKRIHPLPYSSDVNQSPNIRVVDPVREFGSPGLGNVAWKERVDGWKMKQEKNVVPMSTQAASEGRGVGDIDASTDVLVDDSLLNDEARQPLSRKVSIPSSRINPYRMVIVLRLIILAIFLHYRITNPVPNAYALWLVSVICEIWFAISWILDQFPKWLPVNRETYLDRLALRYDREGEPSQLAAVDIFVSTVDPLKEPPLVTANTVLSILAVDYPVDKVSCYVSDDGAAMLTFEALSETSEFARKWVPFCKKYNIEPRAPEWYFAQKIDYLKDKVQPSFVKDRRAMKREYEEFKVRVNGLVAKAQKIPEEGWIMQDGTPWPGNNTRDHPGMIQVFLGQSGGLDSEGNELPRLVYVSREKRPGFQHHKKAGAMNALVRVSAVLTNGPFLLNLDCDHYINNSKALREAMCFMMDPNLGKYVCYVQFPQRFDGIDKNDRYANRNTVFFDINLRGLDGIQGPVYVGTGCVFNRTALYGYEPPLKPKHRKASFQSSCCGGSRKKDSKSNKKGKDKKKSGKHSIIPTILSIILTIDPMSLSEVLNVFCDIDLTTSIRHSLGCSETLNLRPRLMCAGFDDEKSLLMSQMSLEKRFGQSAVFVASTLMENGGVPQSATPETLLKEAIHVISCGYEDKTEWGSEIGWIYGSVTEDILTGFKMHARGWRSIYCMPKRPAFKGSAPINLSDRLNQVLRWALGSVEILFSRHCPIWYGYGGRLKWLERFSYVNTTIYPITAIPLLCYCTLPAVCLLTGKFIIPQISNFASIWFISLFLSIFATGILEMRWSGVGIDEWWRNEQFWVIGGVSSHLFAVFQGLLKVLAGIDTNFTVTSKATDEEGDYAELYLFKWTTLLIPPTTLLIINLVGVVAGISYAINSGYQSWGPLFGKLFFAFWVIVHLYPFLKGLMGRQNRTPTIVVVWSILLASIFSLLWVRIDPFTTQVTGPDVQQCGINC</sequence>
<dbReference type="Proteomes" id="UP001370490">
    <property type="component" value="Unassembled WGS sequence"/>
</dbReference>
<evidence type="ECO:0000313" key="25">
    <source>
        <dbReference type="Proteomes" id="UP001370490"/>
    </source>
</evidence>
<feature type="transmembrane region" description="Helical" evidence="21">
    <location>
        <begin position="926"/>
        <end position="944"/>
    </location>
</feature>
<comment type="catalytic activity">
    <reaction evidence="17 21">
        <text>[(1-&gt;4)-beta-D-glucosyl](n) + UDP-alpha-D-glucose = [(1-&gt;4)-beta-D-glucosyl](n+1) + UDP + H(+)</text>
        <dbReference type="Rhea" id="RHEA:19929"/>
        <dbReference type="Rhea" id="RHEA-COMP:10033"/>
        <dbReference type="Rhea" id="RHEA-COMP:10034"/>
        <dbReference type="ChEBI" id="CHEBI:15378"/>
        <dbReference type="ChEBI" id="CHEBI:18246"/>
        <dbReference type="ChEBI" id="CHEBI:58223"/>
        <dbReference type="ChEBI" id="CHEBI:58885"/>
        <dbReference type="EC" id="2.4.1.12"/>
    </reaction>
</comment>
<evidence type="ECO:0000256" key="6">
    <source>
        <dbReference type="ARBA" id="ARBA00022676"/>
    </source>
</evidence>
<dbReference type="SUPFAM" id="SSF53448">
    <property type="entry name" value="Nucleotide-diphospho-sugar transferases"/>
    <property type="match status" value="1"/>
</dbReference>
<feature type="transmembrane region" description="Helical" evidence="21">
    <location>
        <begin position="1014"/>
        <end position="1037"/>
    </location>
</feature>
<evidence type="ECO:0000256" key="5">
    <source>
        <dbReference type="ARBA" id="ARBA00022475"/>
    </source>
</evidence>
<evidence type="ECO:0000256" key="13">
    <source>
        <dbReference type="ARBA" id="ARBA00022989"/>
    </source>
</evidence>
<evidence type="ECO:0000256" key="7">
    <source>
        <dbReference type="ARBA" id="ARBA00022679"/>
    </source>
</evidence>
<dbReference type="InterPro" id="IPR029044">
    <property type="entry name" value="Nucleotide-diphossugar_trans"/>
</dbReference>
<keyword evidence="11 21" id="KW-0862">Zinc</keyword>
<evidence type="ECO:0000256" key="11">
    <source>
        <dbReference type="ARBA" id="ARBA00022833"/>
    </source>
</evidence>
<feature type="active site" evidence="18">
    <location>
        <position position="396"/>
    </location>
</feature>
<comment type="caution">
    <text evidence="24">The sequence shown here is derived from an EMBL/GenBank/DDBJ whole genome shotgun (WGS) entry which is preliminary data.</text>
</comment>
<comment type="cofactor">
    <cofactor evidence="1">
        <name>Mn(2+)</name>
        <dbReference type="ChEBI" id="CHEBI:29035"/>
    </cofactor>
</comment>
<keyword evidence="15" id="KW-0464">Manganese</keyword>
<feature type="binding site" evidence="19">
    <location>
        <position position="396"/>
    </location>
    <ligand>
        <name>UDP-alpha-D-glucose</name>
        <dbReference type="ChEBI" id="CHEBI:58885"/>
    </ligand>
</feature>
<evidence type="ECO:0000256" key="15">
    <source>
        <dbReference type="ARBA" id="ARBA00023211"/>
    </source>
</evidence>
<feature type="region of interest" description="Disordered" evidence="22">
    <location>
        <begin position="75"/>
        <end position="104"/>
    </location>
</feature>
<feature type="binding site" evidence="19">
    <location>
        <position position="360"/>
    </location>
    <ligand>
        <name>UDP-alpha-D-glucose</name>
        <dbReference type="ChEBI" id="CHEBI:58885"/>
    </ligand>
</feature>
<evidence type="ECO:0000256" key="4">
    <source>
        <dbReference type="ARBA" id="ARBA00007548"/>
    </source>
</evidence>
<evidence type="ECO:0000256" key="3">
    <source>
        <dbReference type="ARBA" id="ARBA00004768"/>
    </source>
</evidence>
<dbReference type="GO" id="GO:0071555">
    <property type="term" value="P:cell wall organization"/>
    <property type="evidence" value="ECO:0007669"/>
    <property type="project" value="UniProtKB-KW"/>
</dbReference>
<evidence type="ECO:0000256" key="16">
    <source>
        <dbReference type="ARBA" id="ARBA00023316"/>
    </source>
</evidence>
<keyword evidence="9 21" id="KW-0479">Metal-binding</keyword>
<comment type="pathway">
    <text evidence="3 21">Glycan metabolism; plant cellulose biosynthesis.</text>
</comment>
<evidence type="ECO:0000259" key="23">
    <source>
        <dbReference type="Pfam" id="PF14569"/>
    </source>
</evidence>
<dbReference type="CDD" id="cd16617">
    <property type="entry name" value="mRING-HC-C4C4_CesA"/>
    <property type="match status" value="1"/>
</dbReference>
<keyword evidence="6 21" id="KW-0328">Glycosyltransferase</keyword>
<keyword evidence="8 21" id="KW-0812">Transmembrane</keyword>
<dbReference type="AlphaFoldDB" id="A0AAN8VQF2"/>
<feature type="transmembrane region" description="Helical" evidence="21">
    <location>
        <begin position="894"/>
        <end position="914"/>
    </location>
</feature>
<dbReference type="GO" id="GO:0030244">
    <property type="term" value="P:cellulose biosynthetic process"/>
    <property type="evidence" value="ECO:0007669"/>
    <property type="project" value="UniProtKB-KW"/>
</dbReference>
<evidence type="ECO:0000256" key="17">
    <source>
        <dbReference type="ARBA" id="ARBA00048682"/>
    </source>
</evidence>
<keyword evidence="12 21" id="KW-0135">Cellulose biosynthesis</keyword>
<gene>
    <name evidence="24" type="ORF">RJ641_036696</name>
</gene>
<proteinExistence type="inferred from homology"/>
<keyword evidence="13 21" id="KW-1133">Transmembrane helix</keyword>
<dbReference type="FunFam" id="3.90.550.10:FF:000009">
    <property type="entry name" value="Cellulose synthase"/>
    <property type="match status" value="1"/>
</dbReference>
<evidence type="ECO:0000256" key="12">
    <source>
        <dbReference type="ARBA" id="ARBA00022916"/>
    </source>
</evidence>
<evidence type="ECO:0000256" key="21">
    <source>
        <dbReference type="RuleBase" id="RU361116"/>
    </source>
</evidence>
<keyword evidence="5 21" id="KW-1003">Cell membrane</keyword>
<keyword evidence="7 21" id="KW-0808">Transferase</keyword>
<feature type="compositionally biased region" description="Basic residues" evidence="22">
    <location>
        <begin position="674"/>
        <end position="683"/>
    </location>
</feature>
<dbReference type="SUPFAM" id="SSF57850">
    <property type="entry name" value="RING/U-box"/>
    <property type="match status" value="1"/>
</dbReference>
<feature type="transmembrane region" description="Helical" evidence="21">
    <location>
        <begin position="1043"/>
        <end position="1065"/>
    </location>
</feature>
<evidence type="ECO:0000256" key="22">
    <source>
        <dbReference type="SAM" id="MobiDB-lite"/>
    </source>
</evidence>
<evidence type="ECO:0000256" key="10">
    <source>
        <dbReference type="ARBA" id="ARBA00022771"/>
    </source>
</evidence>
<evidence type="ECO:0000256" key="18">
    <source>
        <dbReference type="PIRSR" id="PIRSR605150-1"/>
    </source>
</evidence>
<dbReference type="PANTHER" id="PTHR13301">
    <property type="entry name" value="X-BOX TRANSCRIPTION FACTOR-RELATED"/>
    <property type="match status" value="1"/>
</dbReference>
<feature type="binding site" evidence="19">
    <location>
        <position position="367"/>
    </location>
    <ligand>
        <name>UDP-alpha-D-glucose</name>
        <dbReference type="ChEBI" id="CHEBI:58885"/>
    </ligand>
</feature>
<feature type="transmembrane region" description="Helical" evidence="21">
    <location>
        <begin position="964"/>
        <end position="984"/>
    </location>
</feature>
<evidence type="ECO:0000256" key="1">
    <source>
        <dbReference type="ARBA" id="ARBA00001936"/>
    </source>
</evidence>
<organism evidence="24 25">
    <name type="scientific">Dillenia turbinata</name>
    <dbReference type="NCBI Taxonomy" id="194707"/>
    <lineage>
        <taxon>Eukaryota</taxon>
        <taxon>Viridiplantae</taxon>
        <taxon>Streptophyta</taxon>
        <taxon>Embryophyta</taxon>
        <taxon>Tracheophyta</taxon>
        <taxon>Spermatophyta</taxon>
        <taxon>Magnoliopsida</taxon>
        <taxon>eudicotyledons</taxon>
        <taxon>Gunneridae</taxon>
        <taxon>Pentapetalae</taxon>
        <taxon>Dilleniales</taxon>
        <taxon>Dilleniaceae</taxon>
        <taxon>Dillenia</taxon>
    </lineage>
</organism>
<comment type="similarity">
    <text evidence="4 21">Belongs to the glycosyltransferase 2 family. Plant cellulose synthase subfamily.</text>
</comment>